<comment type="caution">
    <text evidence="3">The sequence shown here is derived from an EMBL/GenBank/DDBJ whole genome shotgun (WGS) entry which is preliminary data.</text>
</comment>
<dbReference type="RefSeq" id="XP_064677595.1">
    <property type="nucleotide sequence ID" value="XM_064819460.1"/>
</dbReference>
<dbReference type="Pfam" id="PF13966">
    <property type="entry name" value="zf-RVT"/>
    <property type="match status" value="1"/>
</dbReference>
<evidence type="ECO:0000313" key="4">
    <source>
        <dbReference type="Proteomes" id="UP001304243"/>
    </source>
</evidence>
<feature type="region of interest" description="Disordered" evidence="1">
    <location>
        <begin position="1"/>
        <end position="39"/>
    </location>
</feature>
<dbReference type="AlphaFoldDB" id="A0AAN7D6N3"/>
<feature type="compositionally biased region" description="Pro residues" evidence="1">
    <location>
        <begin position="12"/>
        <end position="21"/>
    </location>
</feature>
<dbReference type="InterPro" id="IPR026960">
    <property type="entry name" value="RVT-Znf"/>
</dbReference>
<organism evidence="3 4">
    <name type="scientific">Mucor velutinosus</name>
    <dbReference type="NCBI Taxonomy" id="708070"/>
    <lineage>
        <taxon>Eukaryota</taxon>
        <taxon>Fungi</taxon>
        <taxon>Fungi incertae sedis</taxon>
        <taxon>Mucoromycota</taxon>
        <taxon>Mucoromycotina</taxon>
        <taxon>Mucoromycetes</taxon>
        <taxon>Mucorales</taxon>
        <taxon>Mucorineae</taxon>
        <taxon>Mucoraceae</taxon>
        <taxon>Mucor</taxon>
    </lineage>
</organism>
<gene>
    <name evidence="3" type="ORF">ATC70_000038</name>
</gene>
<evidence type="ECO:0000256" key="1">
    <source>
        <dbReference type="SAM" id="MobiDB-lite"/>
    </source>
</evidence>
<dbReference type="GeneID" id="89943740"/>
<keyword evidence="4" id="KW-1185">Reference proteome</keyword>
<feature type="compositionally biased region" description="Polar residues" evidence="1">
    <location>
        <begin position="30"/>
        <end position="39"/>
    </location>
</feature>
<dbReference type="Proteomes" id="UP001304243">
    <property type="component" value="Unassembled WGS sequence"/>
</dbReference>
<feature type="domain" description="Reverse transcriptase zinc-binding" evidence="2">
    <location>
        <begin position="166"/>
        <end position="237"/>
    </location>
</feature>
<name>A0AAN7D6N3_9FUNG</name>
<proteinExistence type="predicted"/>
<accession>A0AAN7D6N3</accession>
<protein>
    <recommendedName>
        <fullName evidence="2">Reverse transcriptase zinc-binding domain-containing protein</fullName>
    </recommendedName>
</protein>
<sequence>MPSPTTDGTPRPQSPPNPPNSSPLSTLSQRSQEPTNNPSAQRIRYIYLQSQPTLPRIQSSPPALPHGPSINKTISLLCSNQLLLNNFVLYNFLPNVPRPHNALEVHNLPNSNIPSFSALHSFVTTLLIPPEPNNIRPTTKATSIKYFKCLLISSSPPTPSSILSSTQWRQFWKLEIALNARNTWYRILLNKIATKELLRLRMSDKFASHCTICPSRTTNIETTTHFLFSCPIKYTVWSQALSTYIDPDLQSPTYEQFQELLYLRSPL</sequence>
<reference evidence="3 4" key="1">
    <citation type="submission" date="2022-11" db="EMBL/GenBank/DDBJ databases">
        <title>Mucor velutinosus strain NIH1002 WGS.</title>
        <authorList>
            <person name="Subramanian P."/>
            <person name="Mullikin J.C."/>
            <person name="Segre J.A."/>
            <person name="Zelazny A.M."/>
        </authorList>
    </citation>
    <scope>NUCLEOTIDE SEQUENCE [LARGE SCALE GENOMIC DNA]</scope>
    <source>
        <strain evidence="3 4">NIH1002</strain>
    </source>
</reference>
<evidence type="ECO:0000259" key="2">
    <source>
        <dbReference type="Pfam" id="PF13966"/>
    </source>
</evidence>
<dbReference type="EMBL" id="JASEJX010000031">
    <property type="protein sequence ID" value="KAK4510929.1"/>
    <property type="molecule type" value="Genomic_DNA"/>
</dbReference>
<evidence type="ECO:0000313" key="3">
    <source>
        <dbReference type="EMBL" id="KAK4510929.1"/>
    </source>
</evidence>